<evidence type="ECO:0000259" key="4">
    <source>
        <dbReference type="PROSITE" id="PS51704"/>
    </source>
</evidence>
<evidence type="ECO:0000313" key="7">
    <source>
        <dbReference type="RefSeq" id="XP_031402994.1"/>
    </source>
</evidence>
<dbReference type="InterPro" id="IPR044236">
    <property type="entry name" value="GDPD4"/>
</dbReference>
<dbReference type="CDD" id="cd08556">
    <property type="entry name" value="GDPD"/>
    <property type="match status" value="1"/>
</dbReference>
<reference evidence="5" key="1">
    <citation type="journal article" date="2020" name="Plant Biotechnol. J.">
        <title>The pomegranate (Punica granatum L.) draft genome dissects genetic divergence between soft- and hard-seeded cultivars.</title>
        <authorList>
            <person name="Luo X."/>
            <person name="Li H."/>
            <person name="Wu Z."/>
            <person name="Yao W."/>
            <person name="Zhao P."/>
            <person name="Cao D."/>
            <person name="Yu H."/>
            <person name="Li K."/>
            <person name="Poudel K."/>
            <person name="Zhao D."/>
            <person name="Zhang F."/>
            <person name="Xia X."/>
            <person name="Chen L."/>
            <person name="Wang Q."/>
            <person name="Jing D."/>
            <person name="Cao S."/>
        </authorList>
    </citation>
    <scope>NUCLEOTIDE SEQUENCE [LARGE SCALE GENOMIC DNA]</scope>
</reference>
<dbReference type="RefSeq" id="XP_031402993.1">
    <property type="nucleotide sequence ID" value="XM_031547133.1"/>
</dbReference>
<dbReference type="RefSeq" id="XP_031402994.1">
    <property type="nucleotide sequence ID" value="XM_031547134.1"/>
</dbReference>
<evidence type="ECO:0000256" key="2">
    <source>
        <dbReference type="ARBA" id="ARBA00022798"/>
    </source>
</evidence>
<dbReference type="InterPro" id="IPR017946">
    <property type="entry name" value="PLC-like_Pdiesterase_TIM-brl"/>
</dbReference>
<dbReference type="AlphaFoldDB" id="A0A6P8E8Y5"/>
<dbReference type="Gene3D" id="3.20.20.190">
    <property type="entry name" value="Phosphatidylinositol (PI) phosphodiesterase"/>
    <property type="match status" value="1"/>
</dbReference>
<feature type="domain" description="GP-PDE" evidence="4">
    <location>
        <begin position="67"/>
        <end position="331"/>
    </location>
</feature>
<evidence type="ECO:0000256" key="1">
    <source>
        <dbReference type="ARBA" id="ARBA00012247"/>
    </source>
</evidence>
<evidence type="ECO:0000313" key="5">
    <source>
        <dbReference type="Proteomes" id="UP000515151"/>
    </source>
</evidence>
<dbReference type="GeneID" id="116212495"/>
<dbReference type="SUPFAM" id="SSF51695">
    <property type="entry name" value="PLC-like phosphodiesterases"/>
    <property type="match status" value="1"/>
</dbReference>
<dbReference type="PANTHER" id="PTHR47449">
    <property type="entry name" value="GLYCEROPHOSPHODIESTER PHOSPHODIESTERASE GDPD4"/>
    <property type="match status" value="1"/>
</dbReference>
<dbReference type="Pfam" id="PF03009">
    <property type="entry name" value="GDPD"/>
    <property type="match status" value="1"/>
</dbReference>
<proteinExistence type="predicted"/>
<sequence>MFVRRHQQNAGFRRFQMKVKFPRRRPFRIFIACLAFIALLPPLFLHFRLSSLHQAQLRRCAWLRDPPLVCAHGGDTTEAFANTMAAFHAALHSQVDCIEIDVSRSSDGILLALHDRDLQRITGDRTSRVGHLTSREIKELKPIHQYTEKFVDVTVTTLEQALMFISKSVHQVILDAKIGPPSFEDGLAEDILSVVVKTACTNCLVWAKSDTLIRDVIKLSSNLSVGYIVMKEPSTRGRTNLLRVKGAGVAGVYHPLIDKKLMSILHGYSSNLQTELSLSITVPSCGAYLLLGSRKKVYAWTVDDVKSMQRVMFERVDGIVTSNPTLLQQLMQRIKSQCLEEGFTL</sequence>
<organism evidence="5 7">
    <name type="scientific">Punica granatum</name>
    <name type="common">Pomegranate</name>
    <dbReference type="NCBI Taxonomy" id="22663"/>
    <lineage>
        <taxon>Eukaryota</taxon>
        <taxon>Viridiplantae</taxon>
        <taxon>Streptophyta</taxon>
        <taxon>Embryophyta</taxon>
        <taxon>Tracheophyta</taxon>
        <taxon>Spermatophyta</taxon>
        <taxon>Magnoliopsida</taxon>
        <taxon>eudicotyledons</taxon>
        <taxon>Gunneridae</taxon>
        <taxon>Pentapetalae</taxon>
        <taxon>rosids</taxon>
        <taxon>malvids</taxon>
        <taxon>Myrtales</taxon>
        <taxon>Lythraceae</taxon>
        <taxon>Punica</taxon>
    </lineage>
</organism>
<dbReference type="PROSITE" id="PS51704">
    <property type="entry name" value="GP_PDE"/>
    <property type="match status" value="1"/>
</dbReference>
<dbReference type="GO" id="GO:0006629">
    <property type="term" value="P:lipid metabolic process"/>
    <property type="evidence" value="ECO:0007669"/>
    <property type="project" value="InterPro"/>
</dbReference>
<dbReference type="InterPro" id="IPR030395">
    <property type="entry name" value="GP_PDE_dom"/>
</dbReference>
<keyword evidence="2" id="KW-0319">Glycerol metabolism</keyword>
<dbReference type="OrthoDB" id="1058301at2759"/>
<accession>A0A6P8E8Y5</accession>
<dbReference type="PANTHER" id="PTHR47449:SF2">
    <property type="entry name" value="GLYCEROPHOSPHODIESTER PHOSPHODIESTERASE GDPD4"/>
    <property type="match status" value="1"/>
</dbReference>
<dbReference type="GO" id="GO:0006071">
    <property type="term" value="P:glycerol metabolic process"/>
    <property type="evidence" value="ECO:0007669"/>
    <property type="project" value="UniProtKB-KW"/>
</dbReference>
<dbReference type="Proteomes" id="UP000515151">
    <property type="component" value="Chromosome 6"/>
</dbReference>
<evidence type="ECO:0000313" key="6">
    <source>
        <dbReference type="RefSeq" id="XP_031402993.1"/>
    </source>
</evidence>
<gene>
    <name evidence="6 7" type="primary">LOC116212495</name>
</gene>
<comment type="catalytic activity">
    <reaction evidence="3">
        <text>a sn-glycero-3-phosphodiester + H2O = an alcohol + sn-glycerol 3-phosphate + H(+)</text>
        <dbReference type="Rhea" id="RHEA:12969"/>
        <dbReference type="ChEBI" id="CHEBI:15377"/>
        <dbReference type="ChEBI" id="CHEBI:15378"/>
        <dbReference type="ChEBI" id="CHEBI:30879"/>
        <dbReference type="ChEBI" id="CHEBI:57597"/>
        <dbReference type="ChEBI" id="CHEBI:83408"/>
        <dbReference type="EC" id="3.1.4.46"/>
    </reaction>
</comment>
<evidence type="ECO:0000256" key="3">
    <source>
        <dbReference type="ARBA" id="ARBA00047512"/>
    </source>
</evidence>
<name>A0A6P8E8Y5_PUNGR</name>
<dbReference type="EC" id="3.1.4.46" evidence="1"/>
<dbReference type="GO" id="GO:0008889">
    <property type="term" value="F:glycerophosphodiester phosphodiesterase activity"/>
    <property type="evidence" value="ECO:0007669"/>
    <property type="project" value="UniProtKB-EC"/>
</dbReference>
<reference evidence="6 7" key="2">
    <citation type="submission" date="2025-04" db="UniProtKB">
        <authorList>
            <consortium name="RefSeq"/>
        </authorList>
    </citation>
    <scope>IDENTIFICATION</scope>
    <source>
        <tissue evidence="6 7">Leaf</tissue>
    </source>
</reference>
<keyword evidence="5" id="KW-1185">Reference proteome</keyword>
<protein>
    <recommendedName>
        <fullName evidence="1">glycerophosphodiester phosphodiesterase</fullName>
        <ecNumber evidence="1">3.1.4.46</ecNumber>
    </recommendedName>
</protein>